<evidence type="ECO:0000313" key="3">
    <source>
        <dbReference type="EMBL" id="KAK8777995.1"/>
    </source>
</evidence>
<feature type="signal peptide" evidence="2">
    <location>
        <begin position="1"/>
        <end position="22"/>
    </location>
</feature>
<proteinExistence type="predicted"/>
<evidence type="ECO:0000256" key="1">
    <source>
        <dbReference type="SAM" id="MobiDB-lite"/>
    </source>
</evidence>
<comment type="caution">
    <text evidence="3">The sequence shown here is derived from an EMBL/GenBank/DDBJ whole genome shotgun (WGS) entry which is preliminary data.</text>
</comment>
<reference evidence="3 4" key="1">
    <citation type="journal article" date="2023" name="Arcadia Sci">
        <title>De novo assembly of a long-read Amblyomma americanum tick genome.</title>
        <authorList>
            <person name="Chou S."/>
            <person name="Poskanzer K.E."/>
            <person name="Rollins M."/>
            <person name="Thuy-Boun P.S."/>
        </authorList>
    </citation>
    <scope>NUCLEOTIDE SEQUENCE [LARGE SCALE GENOMIC DNA]</scope>
    <source>
        <strain evidence="3">F_SG_1</strain>
        <tissue evidence="3">Salivary glands</tissue>
    </source>
</reference>
<organism evidence="3 4">
    <name type="scientific">Amblyomma americanum</name>
    <name type="common">Lone star tick</name>
    <dbReference type="NCBI Taxonomy" id="6943"/>
    <lineage>
        <taxon>Eukaryota</taxon>
        <taxon>Metazoa</taxon>
        <taxon>Ecdysozoa</taxon>
        <taxon>Arthropoda</taxon>
        <taxon>Chelicerata</taxon>
        <taxon>Arachnida</taxon>
        <taxon>Acari</taxon>
        <taxon>Parasitiformes</taxon>
        <taxon>Ixodida</taxon>
        <taxon>Ixodoidea</taxon>
        <taxon>Ixodidae</taxon>
        <taxon>Amblyomminae</taxon>
        <taxon>Amblyomma</taxon>
    </lineage>
</organism>
<dbReference type="AlphaFoldDB" id="A0AAQ4ETN7"/>
<evidence type="ECO:0000313" key="4">
    <source>
        <dbReference type="Proteomes" id="UP001321473"/>
    </source>
</evidence>
<evidence type="ECO:0000256" key="2">
    <source>
        <dbReference type="SAM" id="SignalP"/>
    </source>
</evidence>
<gene>
    <name evidence="3" type="ORF">V5799_020660</name>
</gene>
<dbReference type="Proteomes" id="UP001321473">
    <property type="component" value="Unassembled WGS sequence"/>
</dbReference>
<keyword evidence="2" id="KW-0732">Signal</keyword>
<protein>
    <recommendedName>
        <fullName evidence="5">Immunoglobulin g binding protein a</fullName>
    </recommendedName>
</protein>
<dbReference type="EMBL" id="JARKHS020011220">
    <property type="protein sequence ID" value="KAK8777995.1"/>
    <property type="molecule type" value="Genomic_DNA"/>
</dbReference>
<feature type="region of interest" description="Disordered" evidence="1">
    <location>
        <begin position="116"/>
        <end position="136"/>
    </location>
</feature>
<name>A0AAQ4ETN7_AMBAM</name>
<evidence type="ECO:0008006" key="5">
    <source>
        <dbReference type="Google" id="ProtNLM"/>
    </source>
</evidence>
<feature type="chain" id="PRO_5042839248" description="Immunoglobulin g binding protein a" evidence="2">
    <location>
        <begin position="23"/>
        <end position="922"/>
    </location>
</feature>
<accession>A0AAQ4ETN7</accession>
<keyword evidence="4" id="KW-1185">Reference proteome</keyword>
<sequence>MLARLLPPVVLVLLAASKSGHCLVPCPEYCTNSFAVLRPGGGQIKWIQGPDATSVLKVIKSITMPGQSTTVVTIRINGVDVSVPSFAKPMIIEILKRHPDLSKIIIELLQRRTPGFPSQDVPAGRIPQPFTTPPGIEVRPGPNFPMELEPGNPMPQPVPDDSFDVRRTPGIILPTAVAPIETPMGVYPEPSSRFTPPDIMSPFPVMPDNTPSVAPDILSYLELLARNPDYFVPIYNILINKGVRFPDVNKPITYVIVNGRRINLPREVRVLFTVRINGQPFVLPRDAPRLVSFISQHPNQLTTIVTILRQFGAVVKRNPDGRVTAFILFGKTYPLPSPVTTQIIVNGRRFTLPQDLPSLIATVQSNPQAFHKILPILISFGARPQKSPTGEITTVIINGRSFPVRSVAPLRVTISGRTYTIPADLDLILKQPGSLVVGELISALQKLHIPVNVDKDTGNVIGIVMDGVPIPFPVIVRLRVNVGGKVYRIPNDLPALVTYLEQHGMPARVLSFLYNYYGIIPVRDSNNVVIAISFNDRRYPVRRQPETTVNIGGNQFVLPRDTRKLLSILVNHKVPIEEFLLVIQKAGYRLIPGPDGILHSVQKGFDVVNLPVNVRLVVTINGARYRVPNDLPRIIQVFRRLGNPGLIEQVLTSLRKIGVIVQRDGGQTILIFNGQRFSFPYTPRTGGDMVGPSTGTVTIRVNFNGRSFTLPDQLGEMMTVVRSSGPTAIQLLIKILSSEGITVNMSPDGTDIIAIIIQGQVYPVPGSGGTPGWRGGSAGGQNIQVIIRGRTFMIPRDIGILRRSLPGFQYGELIVALHRAGAMLEVDQRGNFYGMRVRGRLIKFAVIFRVNVMLDKSGRQYRVPLDLAELAQGLSSGQRWNWRVVRKVLYNSGIEVRGGTVGAPRAIGFQGKFFELRHVVRG</sequence>